<evidence type="ECO:0000256" key="1">
    <source>
        <dbReference type="SAM" id="MobiDB-lite"/>
    </source>
</evidence>
<feature type="compositionally biased region" description="Basic and acidic residues" evidence="1">
    <location>
        <begin position="42"/>
        <end position="66"/>
    </location>
</feature>
<feature type="compositionally biased region" description="Basic and acidic residues" evidence="1">
    <location>
        <begin position="153"/>
        <end position="191"/>
    </location>
</feature>
<reference evidence="3 4" key="1">
    <citation type="submission" date="2016-02" db="EMBL/GenBank/DDBJ databases">
        <title>Biosynthesis of antibiotic leucinostatins and their inhibition on Phytophthora in bio-control Purpureocillium lilacinum.</title>
        <authorList>
            <person name="Wang G."/>
            <person name="Liu Z."/>
            <person name="Lin R."/>
            <person name="Li E."/>
            <person name="Mao Z."/>
            <person name="Ling J."/>
            <person name="Yin W."/>
            <person name="Xie B."/>
        </authorList>
    </citation>
    <scope>NUCLEOTIDE SEQUENCE [LARGE SCALE GENOMIC DNA]</scope>
    <source>
        <strain evidence="2">PLBJ-1</strain>
        <strain evidence="3">PLFJ-1</strain>
    </source>
</reference>
<dbReference type="KEGG" id="plj:28888481"/>
<comment type="caution">
    <text evidence="3">The sequence shown here is derived from an EMBL/GenBank/DDBJ whole genome shotgun (WGS) entry which is preliminary data.</text>
</comment>
<sequence length="228" mass="26094">MAPKRPLEAADSESASKKPKRGFRVGPDNLPDGPWRRKVTKIKKDLIHKAKVKKEYAKIKSQEPRQKPQRKPVRQDDSDDAAADSHRDEDAGALKDRKADHATEAADSAAEKMHPTRELMLKDEEKAQAGAGAEPEDGQGPSDGMRRRTRRPGYYDKQLRKADEKRAEAEERAKEAQRRREERERKLAERQRFKKAMAKTRGRDGKKKLGRESTILLDKVKRLVSEQQ</sequence>
<dbReference type="PANTHER" id="PTHR41805:SF1">
    <property type="entry name" value="RRNA-PROCESSING PROTEIN FYV7"/>
    <property type="match status" value="1"/>
</dbReference>
<gene>
    <name evidence="2" type="ORF">VFPBJ_01931</name>
    <name evidence="3" type="ORF">VFPFJ_06357</name>
</gene>
<dbReference type="Proteomes" id="UP000078340">
    <property type="component" value="Unassembled WGS sequence"/>
</dbReference>
<dbReference type="Proteomes" id="UP000078240">
    <property type="component" value="Unassembled WGS sequence"/>
</dbReference>
<organism evidence="3 4">
    <name type="scientific">Purpureocillium lilacinum</name>
    <name type="common">Paecilomyces lilacinus</name>
    <dbReference type="NCBI Taxonomy" id="33203"/>
    <lineage>
        <taxon>Eukaryota</taxon>
        <taxon>Fungi</taxon>
        <taxon>Dikarya</taxon>
        <taxon>Ascomycota</taxon>
        <taxon>Pezizomycotina</taxon>
        <taxon>Sordariomycetes</taxon>
        <taxon>Hypocreomycetidae</taxon>
        <taxon>Hypocreales</taxon>
        <taxon>Ophiocordycipitaceae</taxon>
        <taxon>Purpureocillium</taxon>
    </lineage>
</organism>
<accession>A0A179HKP3</accession>
<evidence type="ECO:0000313" key="4">
    <source>
        <dbReference type="Proteomes" id="UP000078340"/>
    </source>
</evidence>
<protein>
    <submittedName>
        <fullName evidence="3">rRNA processing domain-containing protein</fullName>
    </submittedName>
</protein>
<dbReference type="EMBL" id="LSBI01000005">
    <property type="protein sequence ID" value="OAQ89943.1"/>
    <property type="molecule type" value="Genomic_DNA"/>
</dbReference>
<feature type="compositionally biased region" description="Basic and acidic residues" evidence="1">
    <location>
        <begin position="83"/>
        <end position="127"/>
    </location>
</feature>
<dbReference type="GeneID" id="28888481"/>
<evidence type="ECO:0000313" key="3">
    <source>
        <dbReference type="EMBL" id="OAQ89943.1"/>
    </source>
</evidence>
<name>A0A179HKP3_PURLI</name>
<proteinExistence type="predicted"/>
<dbReference type="EMBL" id="LSBH01000001">
    <property type="protein sequence ID" value="OAQ87890.1"/>
    <property type="molecule type" value="Genomic_DNA"/>
</dbReference>
<dbReference type="PANTHER" id="PTHR41805">
    <property type="entry name" value="EXPRESSED PROTEIN"/>
    <property type="match status" value="1"/>
</dbReference>
<dbReference type="OMA" id="HPTRELM"/>
<feature type="region of interest" description="Disordered" evidence="1">
    <location>
        <begin position="1"/>
        <end position="213"/>
    </location>
</feature>
<feature type="compositionally biased region" description="Basic residues" evidence="1">
    <location>
        <begin position="192"/>
        <end position="209"/>
    </location>
</feature>
<evidence type="ECO:0000313" key="2">
    <source>
        <dbReference type="EMBL" id="OAQ87890.1"/>
    </source>
</evidence>
<dbReference type="AlphaFoldDB" id="A0A179HKP3"/>